<evidence type="ECO:0000313" key="2">
    <source>
        <dbReference type="Proteomes" id="UP001179858"/>
    </source>
</evidence>
<accession>A0AAF0K332</accession>
<reference evidence="1" key="1">
    <citation type="submission" date="2023-04" db="EMBL/GenBank/DDBJ databases">
        <title>Novel strain of Lactilactobacillus sakei and use thereof.</title>
        <authorList>
            <person name="Kim S.Y."/>
        </authorList>
    </citation>
    <scope>NUCLEOTIDE SEQUENCE</scope>
    <source>
        <strain evidence="1">HUP1</strain>
    </source>
</reference>
<organism evidence="1 2">
    <name type="scientific">Latilactobacillus sakei</name>
    <name type="common">Lactobacillus sakei</name>
    <dbReference type="NCBI Taxonomy" id="1599"/>
    <lineage>
        <taxon>Bacteria</taxon>
        <taxon>Bacillati</taxon>
        <taxon>Bacillota</taxon>
        <taxon>Bacilli</taxon>
        <taxon>Lactobacillales</taxon>
        <taxon>Lactobacillaceae</taxon>
        <taxon>Latilactobacillus</taxon>
    </lineage>
</organism>
<dbReference type="EMBL" id="CP122959">
    <property type="protein sequence ID" value="WGI18212.1"/>
    <property type="molecule type" value="Genomic_DNA"/>
</dbReference>
<dbReference type="RefSeq" id="WP_280102496.1">
    <property type="nucleotide sequence ID" value="NZ_CP122959.1"/>
</dbReference>
<evidence type="ECO:0000313" key="1">
    <source>
        <dbReference type="EMBL" id="WGI18212.1"/>
    </source>
</evidence>
<name>A0AAF0K332_LATSK</name>
<protein>
    <submittedName>
        <fullName evidence="1">Uncharacterized protein</fullName>
    </submittedName>
</protein>
<proteinExistence type="predicted"/>
<dbReference type="AlphaFoldDB" id="A0AAF0K332"/>
<dbReference type="Proteomes" id="UP001179858">
    <property type="component" value="Chromosome"/>
</dbReference>
<sequence length="129" mass="14573">MPKHGTIKLITATHSDQKKISGYIYRVGNDYLVLNSAKGFIKDATAMKHHLKFGKEQVTNAYFGQPNVFAIAKNQVGKHAQLFKLAYGTVTYETLPENDRADISFSIITDKNIDELPKIKIDQIDYQII</sequence>
<gene>
    <name evidence="1" type="ORF">QBD03_05475</name>
</gene>